<dbReference type="CDD" id="cd01949">
    <property type="entry name" value="GGDEF"/>
    <property type="match status" value="1"/>
</dbReference>
<dbReference type="PROSITE" id="PS50112">
    <property type="entry name" value="PAS"/>
    <property type="match status" value="1"/>
</dbReference>
<dbReference type="PANTHER" id="PTHR44757">
    <property type="entry name" value="DIGUANYLATE CYCLASE DGCP"/>
    <property type="match status" value="1"/>
</dbReference>
<dbReference type="InterPro" id="IPR000160">
    <property type="entry name" value="GGDEF_dom"/>
</dbReference>
<dbReference type="Pfam" id="PF00563">
    <property type="entry name" value="EAL"/>
    <property type="match status" value="1"/>
</dbReference>
<feature type="domain" description="PAS" evidence="4">
    <location>
        <begin position="109"/>
        <end position="180"/>
    </location>
</feature>
<dbReference type="SUPFAM" id="SSF141868">
    <property type="entry name" value="EAL domain-like"/>
    <property type="match status" value="1"/>
</dbReference>
<dbReference type="SUPFAM" id="SSF55073">
    <property type="entry name" value="Nucleotide cyclase"/>
    <property type="match status" value="1"/>
</dbReference>
<evidence type="ECO:0000259" key="6">
    <source>
        <dbReference type="PROSITE" id="PS50887"/>
    </source>
</evidence>
<evidence type="ECO:0000259" key="5">
    <source>
        <dbReference type="PROSITE" id="PS50883"/>
    </source>
</evidence>
<dbReference type="InterPro" id="IPR052155">
    <property type="entry name" value="Biofilm_reg_signaling"/>
</dbReference>
<evidence type="ECO:0000313" key="7">
    <source>
        <dbReference type="EMBL" id="SUX81090.1"/>
    </source>
</evidence>
<protein>
    <recommendedName>
        <fullName evidence="1">cyclic-guanylate-specific phosphodiesterase</fullName>
        <ecNumber evidence="1">3.1.4.52</ecNumber>
    </recommendedName>
</protein>
<keyword evidence="7" id="KW-0378">Hydrolase</keyword>
<evidence type="ECO:0000313" key="8">
    <source>
        <dbReference type="Proteomes" id="UP000255286"/>
    </source>
</evidence>
<dbReference type="AlphaFoldDB" id="A0A9Q7ZLI8"/>
<dbReference type="Pfam" id="PF13426">
    <property type="entry name" value="PAS_9"/>
    <property type="match status" value="1"/>
</dbReference>
<dbReference type="Gene3D" id="3.30.450.20">
    <property type="entry name" value="PAS domain"/>
    <property type="match status" value="1"/>
</dbReference>
<dbReference type="InterPro" id="IPR001633">
    <property type="entry name" value="EAL_dom"/>
</dbReference>
<dbReference type="PANTHER" id="PTHR44757:SF11">
    <property type="entry name" value="CYCLIC DI-GMP PHOSPHODIESTERASE PDER"/>
    <property type="match status" value="1"/>
</dbReference>
<evidence type="ECO:0000256" key="3">
    <source>
        <dbReference type="ARBA" id="ARBA00034290"/>
    </source>
</evidence>
<dbReference type="Gene3D" id="3.20.20.450">
    <property type="entry name" value="EAL domain"/>
    <property type="match status" value="1"/>
</dbReference>
<proteinExistence type="predicted"/>
<dbReference type="NCBIfam" id="TIGR00229">
    <property type="entry name" value="sensory_box"/>
    <property type="match status" value="1"/>
</dbReference>
<dbReference type="InterPro" id="IPR035919">
    <property type="entry name" value="EAL_sf"/>
</dbReference>
<dbReference type="Gene3D" id="3.30.70.270">
    <property type="match status" value="1"/>
</dbReference>
<evidence type="ECO:0000256" key="1">
    <source>
        <dbReference type="ARBA" id="ARBA00012282"/>
    </source>
</evidence>
<dbReference type="InterPro" id="IPR000014">
    <property type="entry name" value="PAS"/>
</dbReference>
<dbReference type="SMART" id="SM00091">
    <property type="entry name" value="PAS"/>
    <property type="match status" value="1"/>
</dbReference>
<dbReference type="PROSITE" id="PS50887">
    <property type="entry name" value="GGDEF"/>
    <property type="match status" value="1"/>
</dbReference>
<dbReference type="Proteomes" id="UP000255286">
    <property type="component" value="Unassembled WGS sequence"/>
</dbReference>
<evidence type="ECO:0000259" key="4">
    <source>
        <dbReference type="PROSITE" id="PS50112"/>
    </source>
</evidence>
<dbReference type="SMART" id="SM00052">
    <property type="entry name" value="EAL"/>
    <property type="match status" value="1"/>
</dbReference>
<comment type="catalytic activity">
    <reaction evidence="3">
        <text>3',3'-c-di-GMP + H2O = 5'-phosphoguanylyl(3'-&gt;5')guanosine + H(+)</text>
        <dbReference type="Rhea" id="RHEA:24902"/>
        <dbReference type="ChEBI" id="CHEBI:15377"/>
        <dbReference type="ChEBI" id="CHEBI:15378"/>
        <dbReference type="ChEBI" id="CHEBI:58754"/>
        <dbReference type="ChEBI" id="CHEBI:58805"/>
        <dbReference type="EC" id="3.1.4.52"/>
    </reaction>
</comment>
<comment type="caution">
    <text evidence="7">The sequence shown here is derived from an EMBL/GenBank/DDBJ whole genome shotgun (WGS) entry which is preliminary data.</text>
</comment>
<keyword evidence="2" id="KW-0973">c-di-GMP</keyword>
<dbReference type="CDD" id="cd01948">
    <property type="entry name" value="EAL"/>
    <property type="match status" value="1"/>
</dbReference>
<evidence type="ECO:0000256" key="2">
    <source>
        <dbReference type="ARBA" id="ARBA00022636"/>
    </source>
</evidence>
<dbReference type="SMART" id="SM00267">
    <property type="entry name" value="GGDEF"/>
    <property type="match status" value="1"/>
</dbReference>
<reference evidence="7 8" key="1">
    <citation type="submission" date="2018-06" db="EMBL/GenBank/DDBJ databases">
        <authorList>
            <consortium name="Pathogen Informatics"/>
            <person name="Doyle S."/>
        </authorList>
    </citation>
    <scope>NUCLEOTIDE SEQUENCE [LARGE SCALE GENOMIC DNA]</scope>
    <source>
        <strain evidence="7 8">NCTC8782</strain>
    </source>
</reference>
<sequence>MKDVRELATLYSYVGTHNPYWRLSEDCDILHFSIDEAAETNQNIELSPEQADRIREMTVITSSLLITLSIEDDDIPVHLVGRKINKREWAGSASAWDDTPPVARDLAQGLSFAEQVVSEANSVIVILDRMGNIQRFNRLCEEYTGLKEREVIGQSVFTLFMSRREAAASRRNIDVFFREGNSYEVERWVKTCKGQRLFLFRNKFVHNGSGKNEIFLICSGTDITEERRAQERLRVLANTDSITGLPNRNAIHELITEAIENAGDTQVGIVYLDLDNFKKVNDAYGHMFGDQLLQSVSLAILSCLDDNQLLARFGGDEFIVLATQTYQVALEATASRILTRLRQPFRIGLIEVYTGCSIGISLAPQHGHDCESVIRNADTAMYTAKEGGRGQFCVFSPEMNQRVFEYLWLDTNLRKALENDQLLIHYQPKITWRGEVRSLEALVRWQSPERGLIPPLEFISYAEESGLIVPLGRWVILDVVRQVAKWRDKGINLRVAVNVSARQLADQTLFTDLKQVLHDLNFEYCPIDVELTESSLIENEHLALSVIQQFSQLGAQIHLDDFGTGYSSLSQLARFPLDAIKLDQAFVRDIHKQPISQSLVRAIVAVAQALNLQVIAEGVESTKEDAFLTKNGVNERQGFLFAKPMPAAAFERWYKRHLNKKLR</sequence>
<feature type="domain" description="EAL" evidence="5">
    <location>
        <begin position="406"/>
        <end position="658"/>
    </location>
</feature>
<dbReference type="SUPFAM" id="SSF55785">
    <property type="entry name" value="PYP-like sensor domain (PAS domain)"/>
    <property type="match status" value="1"/>
</dbReference>
<dbReference type="Pfam" id="PF00990">
    <property type="entry name" value="GGDEF"/>
    <property type="match status" value="1"/>
</dbReference>
<dbReference type="InterPro" id="IPR043128">
    <property type="entry name" value="Rev_trsase/Diguanyl_cyclase"/>
</dbReference>
<dbReference type="NCBIfam" id="NF007474">
    <property type="entry name" value="PRK10060.1"/>
    <property type="match status" value="1"/>
</dbReference>
<dbReference type="EC" id="3.1.4.52" evidence="1"/>
<accession>A0A9Q7ZLI8</accession>
<dbReference type="RefSeq" id="WP_115601980.1">
    <property type="nucleotide sequence ID" value="NZ_UFWE01000006.1"/>
</dbReference>
<dbReference type="CDD" id="cd00130">
    <property type="entry name" value="PAS"/>
    <property type="match status" value="1"/>
</dbReference>
<dbReference type="GO" id="GO:0071111">
    <property type="term" value="F:cyclic-guanylate-specific phosphodiesterase activity"/>
    <property type="evidence" value="ECO:0007669"/>
    <property type="project" value="UniProtKB-EC"/>
</dbReference>
<dbReference type="InterPro" id="IPR029787">
    <property type="entry name" value="Nucleotide_cyclase"/>
</dbReference>
<dbReference type="PROSITE" id="PS50883">
    <property type="entry name" value="EAL"/>
    <property type="match status" value="1"/>
</dbReference>
<dbReference type="InterPro" id="IPR035965">
    <property type="entry name" value="PAS-like_dom_sf"/>
</dbReference>
<dbReference type="FunFam" id="3.20.20.450:FF:000001">
    <property type="entry name" value="Cyclic di-GMP phosphodiesterase yahA"/>
    <property type="match status" value="1"/>
</dbReference>
<dbReference type="NCBIfam" id="TIGR00254">
    <property type="entry name" value="GGDEF"/>
    <property type="match status" value="1"/>
</dbReference>
<dbReference type="EMBL" id="UIGT01000001">
    <property type="protein sequence ID" value="SUX81090.1"/>
    <property type="molecule type" value="Genomic_DNA"/>
</dbReference>
<name>A0A9Q7ZLI8_9ENTR</name>
<gene>
    <name evidence="7" type="primary">gmr_1</name>
    <name evidence="7" type="ORF">NCTC8782_03709</name>
</gene>
<feature type="domain" description="GGDEF" evidence="6">
    <location>
        <begin position="265"/>
        <end position="397"/>
    </location>
</feature>
<organism evidence="7 8">
    <name type="scientific">Citrobacter youngae</name>
    <dbReference type="NCBI Taxonomy" id="133448"/>
    <lineage>
        <taxon>Bacteria</taxon>
        <taxon>Pseudomonadati</taxon>
        <taxon>Pseudomonadota</taxon>
        <taxon>Gammaproteobacteria</taxon>
        <taxon>Enterobacterales</taxon>
        <taxon>Enterobacteriaceae</taxon>
        <taxon>Citrobacter</taxon>
        <taxon>Citrobacter freundii complex</taxon>
    </lineage>
</organism>